<evidence type="ECO:0000256" key="6">
    <source>
        <dbReference type="SAM" id="Phobius"/>
    </source>
</evidence>
<accession>A0ABY3XRQ7</accession>
<feature type="transmembrane region" description="Helical" evidence="6">
    <location>
        <begin position="72"/>
        <end position="95"/>
    </location>
</feature>
<dbReference type="Proteomes" id="UP001202244">
    <property type="component" value="Chromosome"/>
</dbReference>
<dbReference type="PANTHER" id="PTHR43027:SF2">
    <property type="entry name" value="TRANSPORT PERMEASE PROTEIN"/>
    <property type="match status" value="1"/>
</dbReference>
<keyword evidence="3 6" id="KW-1133">Transmembrane helix</keyword>
<evidence type="ECO:0000256" key="5">
    <source>
        <dbReference type="SAM" id="MobiDB-lite"/>
    </source>
</evidence>
<evidence type="ECO:0000256" key="3">
    <source>
        <dbReference type="ARBA" id="ARBA00022989"/>
    </source>
</evidence>
<evidence type="ECO:0000313" key="8">
    <source>
        <dbReference type="EMBL" id="UNS97095.1"/>
    </source>
</evidence>
<feature type="transmembrane region" description="Helical" evidence="6">
    <location>
        <begin position="306"/>
        <end position="325"/>
    </location>
</feature>
<evidence type="ECO:0000256" key="1">
    <source>
        <dbReference type="ARBA" id="ARBA00004141"/>
    </source>
</evidence>
<evidence type="ECO:0000256" key="4">
    <source>
        <dbReference type="ARBA" id="ARBA00023136"/>
    </source>
</evidence>
<feature type="compositionally biased region" description="Basic and acidic residues" evidence="5">
    <location>
        <begin position="10"/>
        <end position="29"/>
    </location>
</feature>
<feature type="transmembrane region" description="Helical" evidence="6">
    <location>
        <begin position="195"/>
        <end position="220"/>
    </location>
</feature>
<feature type="transmembrane region" description="Helical" evidence="6">
    <location>
        <begin position="274"/>
        <end position="294"/>
    </location>
</feature>
<dbReference type="PROSITE" id="PS51012">
    <property type="entry name" value="ABC_TM2"/>
    <property type="match status" value="1"/>
</dbReference>
<feature type="transmembrane region" description="Helical" evidence="6">
    <location>
        <begin position="365"/>
        <end position="383"/>
    </location>
</feature>
<proteinExistence type="predicted"/>
<keyword evidence="9" id="KW-1185">Reference proteome</keyword>
<feature type="compositionally biased region" description="Gly residues" evidence="5">
    <location>
        <begin position="35"/>
        <end position="44"/>
    </location>
</feature>
<keyword evidence="4 6" id="KW-0472">Membrane</keyword>
<gene>
    <name evidence="8" type="ORF">MMF93_11680</name>
</gene>
<sequence>MSTVETGTARTDRPHDASGDEAGARETARAAHPGDGPGTGGGPRKSGSTGTRGQFAPLAKGMTKELVRDPMALFFSVVFPVLLAGLFVAIMQLTWADGPFKIAVVGSGSQATQLADALGDGSEVTALDSPRGAPEGMDAVVAPTADGDTLRVLTDPESPSVVTALRDALPQTGWEGRGIDALGTDGTPPFEPMPFVVPGVLVFALMSLALSATAGTLVSLRANGTLRLLRTTPARPQAILTSLLPARGALGLALLAVAGVAATALGLLTPLSGLTMLLTTALGMWLLMSVGFLLGGTLRSPELTNAISGLLTPLLLMGSGVLFPLELMPDGFADVLSWNPVALLGDALRHDVTGGVTRHAQWLDWLLIAATAAVLTFAAVRAFRWDTEKKN</sequence>
<organism evidence="8 9">
    <name type="scientific">Streptomyces tubbatahanensis</name>
    <dbReference type="NCBI Taxonomy" id="2923272"/>
    <lineage>
        <taxon>Bacteria</taxon>
        <taxon>Bacillati</taxon>
        <taxon>Actinomycetota</taxon>
        <taxon>Actinomycetes</taxon>
        <taxon>Kitasatosporales</taxon>
        <taxon>Streptomycetaceae</taxon>
        <taxon>Streptomyces</taxon>
    </lineage>
</organism>
<dbReference type="InterPro" id="IPR047817">
    <property type="entry name" value="ABC2_TM_bact-type"/>
</dbReference>
<dbReference type="InterPro" id="IPR052902">
    <property type="entry name" value="ABC-2_transporter"/>
</dbReference>
<dbReference type="Pfam" id="PF12698">
    <property type="entry name" value="ABC2_membrane_3"/>
    <property type="match status" value="1"/>
</dbReference>
<evidence type="ECO:0000256" key="2">
    <source>
        <dbReference type="ARBA" id="ARBA00022692"/>
    </source>
</evidence>
<evidence type="ECO:0000313" key="9">
    <source>
        <dbReference type="Proteomes" id="UP001202244"/>
    </source>
</evidence>
<dbReference type="EMBL" id="CP093846">
    <property type="protein sequence ID" value="UNS97095.1"/>
    <property type="molecule type" value="Genomic_DNA"/>
</dbReference>
<dbReference type="RefSeq" id="WP_242751259.1">
    <property type="nucleotide sequence ID" value="NZ_CP093846.1"/>
</dbReference>
<evidence type="ECO:0000259" key="7">
    <source>
        <dbReference type="PROSITE" id="PS51012"/>
    </source>
</evidence>
<comment type="subcellular location">
    <subcellularLocation>
        <location evidence="1">Membrane</location>
        <topology evidence="1">Multi-pass membrane protein</topology>
    </subcellularLocation>
</comment>
<dbReference type="InterPro" id="IPR013525">
    <property type="entry name" value="ABC2_TM"/>
</dbReference>
<name>A0ABY3XRQ7_9ACTN</name>
<feature type="region of interest" description="Disordered" evidence="5">
    <location>
        <begin position="1"/>
        <end position="55"/>
    </location>
</feature>
<keyword evidence="2 6" id="KW-0812">Transmembrane</keyword>
<reference evidence="8 9" key="1">
    <citation type="journal article" date="2023" name="Microbiol. Spectr.">
        <title>Synergy between Genome Mining, Metabolomics, and Bioinformatics Uncovers Antibacterial Chlorinated Carbazole Alkaloids and Their Biosynthetic Gene Cluster from Streptomyces tubbatahanensis sp. nov., a Novel Actinomycete Isolated from Sulu Sea, Philippines.</title>
        <authorList>
            <person name="Tenebro C.P."/>
            <person name="Trono D.J.V.L."/>
            <person name="Balida L.A.P."/>
            <person name="Bayog L.K.A."/>
            <person name="Bruna J.R."/>
            <person name="Sabido E.M."/>
            <person name="Caspe D.P.C."/>
            <person name="de Los Santos E.L.C."/>
            <person name="Saludes J.P."/>
            <person name="Dalisay D.S."/>
        </authorList>
    </citation>
    <scope>NUCLEOTIDE SEQUENCE [LARGE SCALE GENOMIC DNA]</scope>
    <source>
        <strain evidence="8 9">DSD3025</strain>
    </source>
</reference>
<dbReference type="PANTHER" id="PTHR43027">
    <property type="entry name" value="DOXORUBICIN RESISTANCE ABC TRANSPORTER PERMEASE PROTEIN DRRC-RELATED"/>
    <property type="match status" value="1"/>
</dbReference>
<protein>
    <submittedName>
        <fullName evidence="8">ABC transporter permease</fullName>
    </submittedName>
</protein>
<feature type="domain" description="ABC transmembrane type-2" evidence="7">
    <location>
        <begin position="150"/>
        <end position="386"/>
    </location>
</feature>
<feature type="transmembrane region" description="Helical" evidence="6">
    <location>
        <begin position="249"/>
        <end position="268"/>
    </location>
</feature>